<proteinExistence type="predicted"/>
<dbReference type="InterPro" id="IPR001898">
    <property type="entry name" value="SLC13A/DASS"/>
</dbReference>
<feature type="transmembrane region" description="Helical" evidence="6">
    <location>
        <begin position="297"/>
        <end position="319"/>
    </location>
</feature>
<accession>A0A5N0T7F1</accession>
<feature type="transmembrane region" description="Helical" evidence="6">
    <location>
        <begin position="156"/>
        <end position="172"/>
    </location>
</feature>
<dbReference type="CDD" id="cd01115">
    <property type="entry name" value="SLC13_permease"/>
    <property type="match status" value="1"/>
</dbReference>
<dbReference type="GO" id="GO:0005886">
    <property type="term" value="C:plasma membrane"/>
    <property type="evidence" value="ECO:0007669"/>
    <property type="project" value="TreeGrafter"/>
</dbReference>
<dbReference type="Pfam" id="PF03600">
    <property type="entry name" value="CitMHS"/>
    <property type="match status" value="1"/>
</dbReference>
<comment type="caution">
    <text evidence="8">The sequence shown here is derived from an EMBL/GenBank/DDBJ whole genome shotgun (WGS) entry which is preliminary data.</text>
</comment>
<feature type="transmembrane region" description="Helical" evidence="6">
    <location>
        <begin position="451"/>
        <end position="469"/>
    </location>
</feature>
<evidence type="ECO:0000256" key="1">
    <source>
        <dbReference type="ARBA" id="ARBA00004141"/>
    </source>
</evidence>
<evidence type="ECO:0000256" key="3">
    <source>
        <dbReference type="ARBA" id="ARBA00022692"/>
    </source>
</evidence>
<evidence type="ECO:0000259" key="7">
    <source>
        <dbReference type="Pfam" id="PF03600"/>
    </source>
</evidence>
<feature type="domain" description="Citrate transporter-like" evidence="7">
    <location>
        <begin position="57"/>
        <end position="412"/>
    </location>
</feature>
<evidence type="ECO:0000256" key="4">
    <source>
        <dbReference type="ARBA" id="ARBA00022989"/>
    </source>
</evidence>
<feature type="transmembrane region" description="Helical" evidence="6">
    <location>
        <begin position="68"/>
        <end position="86"/>
    </location>
</feature>
<feature type="transmembrane region" description="Helical" evidence="6">
    <location>
        <begin position="20"/>
        <end position="37"/>
    </location>
</feature>
<feature type="transmembrane region" description="Helical" evidence="6">
    <location>
        <begin position="217"/>
        <end position="239"/>
    </location>
</feature>
<name>A0A5N0T7F1_9GAMM</name>
<dbReference type="InterPro" id="IPR004680">
    <property type="entry name" value="Cit_transptr-like_dom"/>
</dbReference>
<feature type="transmembrane region" description="Helical" evidence="6">
    <location>
        <begin position="179"/>
        <end position="197"/>
    </location>
</feature>
<keyword evidence="4 6" id="KW-1133">Transmembrane helix</keyword>
<feature type="transmembrane region" description="Helical" evidence="6">
    <location>
        <begin position="417"/>
        <end position="439"/>
    </location>
</feature>
<evidence type="ECO:0000256" key="6">
    <source>
        <dbReference type="SAM" id="Phobius"/>
    </source>
</evidence>
<feature type="transmembrane region" description="Helical" evidence="6">
    <location>
        <begin position="43"/>
        <end position="61"/>
    </location>
</feature>
<keyword evidence="5 6" id="KW-0472">Membrane</keyword>
<feature type="transmembrane region" description="Helical" evidence="6">
    <location>
        <begin position="260"/>
        <end position="277"/>
    </location>
</feature>
<feature type="transmembrane region" description="Helical" evidence="6">
    <location>
        <begin position="363"/>
        <end position="380"/>
    </location>
</feature>
<organism evidence="8 9">
    <name type="scientific">Marinihelvus fidelis</name>
    <dbReference type="NCBI Taxonomy" id="2613842"/>
    <lineage>
        <taxon>Bacteria</taxon>
        <taxon>Pseudomonadati</taxon>
        <taxon>Pseudomonadota</taxon>
        <taxon>Gammaproteobacteria</taxon>
        <taxon>Chromatiales</taxon>
        <taxon>Wenzhouxiangellaceae</taxon>
        <taxon>Marinihelvus</taxon>
    </lineage>
</organism>
<dbReference type="NCBIfam" id="TIGR00785">
    <property type="entry name" value="dass"/>
    <property type="match status" value="1"/>
</dbReference>
<dbReference type="GO" id="GO:0008514">
    <property type="term" value="F:organic anion transmembrane transporter activity"/>
    <property type="evidence" value="ECO:0007669"/>
    <property type="project" value="UniProtKB-ARBA"/>
</dbReference>
<keyword evidence="3 6" id="KW-0812">Transmembrane</keyword>
<evidence type="ECO:0000256" key="2">
    <source>
        <dbReference type="ARBA" id="ARBA00022448"/>
    </source>
</evidence>
<dbReference type="PANTHER" id="PTHR10283:SF82">
    <property type="entry name" value="SOLUTE CARRIER FAMILY 13 MEMBER 2"/>
    <property type="match status" value="1"/>
</dbReference>
<dbReference type="GO" id="GO:1905039">
    <property type="term" value="P:carboxylic acid transmembrane transport"/>
    <property type="evidence" value="ECO:0007669"/>
    <property type="project" value="UniProtKB-ARBA"/>
</dbReference>
<dbReference type="Proteomes" id="UP000325372">
    <property type="component" value="Unassembled WGS sequence"/>
</dbReference>
<evidence type="ECO:0000256" key="5">
    <source>
        <dbReference type="ARBA" id="ARBA00023136"/>
    </source>
</evidence>
<dbReference type="AlphaFoldDB" id="A0A5N0T7F1"/>
<reference evidence="8 9" key="1">
    <citation type="submission" date="2019-09" db="EMBL/GenBank/DDBJ databases">
        <title>Wenzhouxiangella sp. Genome sequencing and assembly.</title>
        <authorList>
            <person name="Zhang R."/>
        </authorList>
    </citation>
    <scope>NUCLEOTIDE SEQUENCE [LARGE SCALE GENOMIC DNA]</scope>
    <source>
        <strain evidence="8 9">W260</strain>
    </source>
</reference>
<dbReference type="EMBL" id="VYXP01000007">
    <property type="protein sequence ID" value="KAA9130434.1"/>
    <property type="molecule type" value="Genomic_DNA"/>
</dbReference>
<evidence type="ECO:0000313" key="8">
    <source>
        <dbReference type="EMBL" id="KAA9130434.1"/>
    </source>
</evidence>
<feature type="transmembrane region" description="Helical" evidence="6">
    <location>
        <begin position="331"/>
        <end position="351"/>
    </location>
</feature>
<gene>
    <name evidence="8" type="ORF">F3N42_12050</name>
</gene>
<keyword evidence="2" id="KW-0813">Transport</keyword>
<comment type="subcellular location">
    <subcellularLocation>
        <location evidence="1">Membrane</location>
        <topology evidence="1">Multi-pass membrane protein</topology>
    </subcellularLocation>
</comment>
<evidence type="ECO:0000313" key="9">
    <source>
        <dbReference type="Proteomes" id="UP000325372"/>
    </source>
</evidence>
<dbReference type="PANTHER" id="PTHR10283">
    <property type="entry name" value="SOLUTE CARRIER FAMILY 13 MEMBER"/>
    <property type="match status" value="1"/>
</dbReference>
<protein>
    <submittedName>
        <fullName evidence="8">SLC13/DASS family transporter</fullName>
    </submittedName>
</protein>
<sequence>MAGTPGRRTTTTRGKPVKQALTYGGPLAALALHFWLTGSGWEFAPAATAAITFLCALWWIFEPVEIPITSMIPLALFPLFGILTPAQVGQSYGSPLILLMLGGFLISEAMADSGAHRRIALYMVRLFGGNNARGLVMGFMAASALLSMWISNTATTLMLLPVALAVLAHAHARLAVPLLLGIAYAASIGGLGTPIGTPPNLVFMQVYENSFGNAPSFPQWMGFGLPVVIILVPLAALWLTRGLKLDSPVEVPAVGQWRPVEKRVMILFVITAVAWVTRSAPFGGWSEWLGLPKANDASVALIAAVVMAMTPAGNGQRVLRWEAAKKMPWEVLILFGSGITIATAFMQSGLADIIATRLSVLETIPPLLVILATCLVVTFLTEVTSNTATSSLLMPLLASAAGAMDIDPMLLMVPAAMSASCAFMLPVATAPNAVIYGSGRVTVREMARNGLMLNLIGALVITGVCYWLLA</sequence>
<keyword evidence="9" id="KW-1185">Reference proteome</keyword>
<feature type="transmembrane region" description="Helical" evidence="6">
    <location>
        <begin position="392"/>
        <end position="411"/>
    </location>
</feature>